<keyword evidence="2" id="KW-0813">Transport</keyword>
<feature type="transmembrane region" description="Helical" evidence="8">
    <location>
        <begin position="231"/>
        <end position="248"/>
    </location>
</feature>
<dbReference type="GO" id="GO:0030395">
    <property type="term" value="F:lactose binding"/>
    <property type="evidence" value="ECO:0007669"/>
    <property type="project" value="TreeGrafter"/>
</dbReference>
<keyword evidence="6 8" id="KW-1133">Transmembrane helix</keyword>
<feature type="transmembrane region" description="Helical" evidence="8">
    <location>
        <begin position="198"/>
        <end position="219"/>
    </location>
</feature>
<feature type="transmembrane region" description="Helical" evidence="8">
    <location>
        <begin position="131"/>
        <end position="149"/>
    </location>
</feature>
<comment type="subcellular location">
    <subcellularLocation>
        <location evidence="1">Cell inner membrane</location>
        <topology evidence="1">Multi-pass membrane protein</topology>
    </subcellularLocation>
</comment>
<keyword evidence="3" id="KW-1003">Cell membrane</keyword>
<keyword evidence="7 8" id="KW-0472">Membrane</keyword>
<protein>
    <recommendedName>
        <fullName evidence="9">Major facilitator superfamily associated domain-containing protein</fullName>
    </recommendedName>
</protein>
<feature type="transmembrane region" description="Helical" evidence="8">
    <location>
        <begin position="283"/>
        <end position="305"/>
    </location>
</feature>
<keyword evidence="4" id="KW-0997">Cell inner membrane</keyword>
<feature type="domain" description="Major facilitator superfamily associated" evidence="9">
    <location>
        <begin position="5"/>
        <end position="306"/>
    </location>
</feature>
<feature type="transmembrane region" description="Helical" evidence="8">
    <location>
        <begin position="38"/>
        <end position="57"/>
    </location>
</feature>
<dbReference type="GO" id="GO:0005886">
    <property type="term" value="C:plasma membrane"/>
    <property type="evidence" value="ECO:0007669"/>
    <property type="project" value="UniProtKB-SubCell"/>
</dbReference>
<evidence type="ECO:0000256" key="5">
    <source>
        <dbReference type="ARBA" id="ARBA00022692"/>
    </source>
</evidence>
<evidence type="ECO:0000256" key="8">
    <source>
        <dbReference type="SAM" id="Phobius"/>
    </source>
</evidence>
<evidence type="ECO:0000256" key="7">
    <source>
        <dbReference type="ARBA" id="ARBA00023136"/>
    </source>
</evidence>
<evidence type="ECO:0000256" key="6">
    <source>
        <dbReference type="ARBA" id="ARBA00022989"/>
    </source>
</evidence>
<evidence type="ECO:0000313" key="10">
    <source>
        <dbReference type="EMBL" id="SVC09093.1"/>
    </source>
</evidence>
<gene>
    <name evidence="10" type="ORF">METZ01_LOCUS261947</name>
</gene>
<dbReference type="EMBL" id="UINC01073025">
    <property type="protein sequence ID" value="SVC09093.1"/>
    <property type="molecule type" value="Genomic_DNA"/>
</dbReference>
<reference evidence="10" key="1">
    <citation type="submission" date="2018-05" db="EMBL/GenBank/DDBJ databases">
        <authorList>
            <person name="Lanie J.A."/>
            <person name="Ng W.-L."/>
            <person name="Kazmierczak K.M."/>
            <person name="Andrzejewski T.M."/>
            <person name="Davidsen T.M."/>
            <person name="Wayne K.J."/>
            <person name="Tettelin H."/>
            <person name="Glass J.I."/>
            <person name="Rusch D."/>
            <person name="Podicherti R."/>
            <person name="Tsui H.-C.T."/>
            <person name="Winkler M.E."/>
        </authorList>
    </citation>
    <scope>NUCLEOTIDE SEQUENCE</scope>
</reference>
<evidence type="ECO:0000259" key="9">
    <source>
        <dbReference type="Pfam" id="PF12832"/>
    </source>
</evidence>
<feature type="transmembrane region" description="Helical" evidence="8">
    <location>
        <begin position="155"/>
        <end position="177"/>
    </location>
</feature>
<organism evidence="10">
    <name type="scientific">marine metagenome</name>
    <dbReference type="NCBI Taxonomy" id="408172"/>
    <lineage>
        <taxon>unclassified sequences</taxon>
        <taxon>metagenomes</taxon>
        <taxon>ecological metagenomes</taxon>
    </lineage>
</organism>
<dbReference type="SUPFAM" id="SSF103473">
    <property type="entry name" value="MFS general substrate transporter"/>
    <property type="match status" value="1"/>
</dbReference>
<dbReference type="InterPro" id="IPR036259">
    <property type="entry name" value="MFS_trans_sf"/>
</dbReference>
<dbReference type="Pfam" id="PF12832">
    <property type="entry name" value="MFS_1_like"/>
    <property type="match status" value="1"/>
</dbReference>
<proteinExistence type="predicted"/>
<dbReference type="PANTHER" id="PTHR23522">
    <property type="entry name" value="BLL5896 PROTEIN"/>
    <property type="match status" value="1"/>
</dbReference>
<accession>A0A382JDC0</accession>
<dbReference type="PANTHER" id="PTHR23522:SF10">
    <property type="entry name" value="3-PHENYLPROPIONIC ACID TRANSPORTER-RELATED"/>
    <property type="match status" value="1"/>
</dbReference>
<dbReference type="InterPro" id="IPR026032">
    <property type="entry name" value="HcaT-like"/>
</dbReference>
<dbReference type="Gene3D" id="1.20.1250.20">
    <property type="entry name" value="MFS general substrate transporter like domains"/>
    <property type="match status" value="2"/>
</dbReference>
<sequence length="306" mass="33809">MNPTRLALYYAAYFAVIGILMPFWPIWLEGKGLDAVEIGFILASAPFVRAIGSPLIAQVADRRGLRRPIIIVLTASATISFAIFNYIDDFWPIVIVTILFFMLFSASQPLAESLTMHVVRNEGANYGRMRLWGSVTFILAAVGGGYILEGRSVNIIFYLSLFGLLILFVTCMFLPKFRFPADADKGFPILKLLKIKPFVWMLIAAALIQSSHAVVYSFSTIHWKSIGFSESLIGILWAEGVVAEIILFQYSSLVLNRISPTMLIVIAAAAGIIRWSIMGYTDFLPALFFAQVLHGLTFGAAHLGAI</sequence>
<dbReference type="InterPro" id="IPR024989">
    <property type="entry name" value="MFS_assoc_dom"/>
</dbReference>
<evidence type="ECO:0000256" key="1">
    <source>
        <dbReference type="ARBA" id="ARBA00004429"/>
    </source>
</evidence>
<feature type="transmembrane region" description="Helical" evidence="8">
    <location>
        <begin position="7"/>
        <end position="26"/>
    </location>
</feature>
<dbReference type="NCBIfam" id="NF037955">
    <property type="entry name" value="mfs"/>
    <property type="match status" value="1"/>
</dbReference>
<dbReference type="AlphaFoldDB" id="A0A382JDC0"/>
<dbReference type="GO" id="GO:0015528">
    <property type="term" value="F:lactose:proton symporter activity"/>
    <property type="evidence" value="ECO:0007669"/>
    <property type="project" value="TreeGrafter"/>
</dbReference>
<keyword evidence="5 8" id="KW-0812">Transmembrane</keyword>
<evidence type="ECO:0000256" key="4">
    <source>
        <dbReference type="ARBA" id="ARBA00022519"/>
    </source>
</evidence>
<evidence type="ECO:0000256" key="2">
    <source>
        <dbReference type="ARBA" id="ARBA00022448"/>
    </source>
</evidence>
<evidence type="ECO:0000256" key="3">
    <source>
        <dbReference type="ARBA" id="ARBA00022475"/>
    </source>
</evidence>
<feature type="non-terminal residue" evidence="10">
    <location>
        <position position="306"/>
    </location>
</feature>
<name>A0A382JDC0_9ZZZZ</name>
<feature type="transmembrane region" description="Helical" evidence="8">
    <location>
        <begin position="260"/>
        <end position="277"/>
    </location>
</feature>